<organism evidence="1 2">
    <name type="scientific">Trichonephila clavipes</name>
    <name type="common">Golden silk orbweaver</name>
    <name type="synonym">Nephila clavipes</name>
    <dbReference type="NCBI Taxonomy" id="2585209"/>
    <lineage>
        <taxon>Eukaryota</taxon>
        <taxon>Metazoa</taxon>
        <taxon>Ecdysozoa</taxon>
        <taxon>Arthropoda</taxon>
        <taxon>Chelicerata</taxon>
        <taxon>Arachnida</taxon>
        <taxon>Araneae</taxon>
        <taxon>Araneomorphae</taxon>
        <taxon>Entelegynae</taxon>
        <taxon>Araneoidea</taxon>
        <taxon>Nephilidae</taxon>
        <taxon>Trichonephila</taxon>
    </lineage>
</organism>
<dbReference type="EMBL" id="BMAU01021438">
    <property type="protein sequence ID" value="GFY36881.1"/>
    <property type="molecule type" value="Genomic_DNA"/>
</dbReference>
<sequence length="139" mass="15631">MSSMRSGIIFLENKGISNGSSVRDDMRSKYPSAYLRPVKVPFQMICRSVRPPMLIPPHTIQPALLYCDLSRTNAGLFRVPLSLHTRTRRVSHSRLNWDSSVNSSWIQSCCSQSQCSAAHLLRAARWRGVNGMQTIGLRA</sequence>
<accession>A0A8X6WNE5</accession>
<proteinExistence type="predicted"/>
<keyword evidence="2" id="KW-1185">Reference proteome</keyword>
<reference evidence="1" key="1">
    <citation type="submission" date="2020-08" db="EMBL/GenBank/DDBJ databases">
        <title>Multicomponent nature underlies the extraordinary mechanical properties of spider dragline silk.</title>
        <authorList>
            <person name="Kono N."/>
            <person name="Nakamura H."/>
            <person name="Mori M."/>
            <person name="Yoshida Y."/>
            <person name="Ohtoshi R."/>
            <person name="Malay A.D."/>
            <person name="Moran D.A.P."/>
            <person name="Tomita M."/>
            <person name="Numata K."/>
            <person name="Arakawa K."/>
        </authorList>
    </citation>
    <scope>NUCLEOTIDE SEQUENCE</scope>
</reference>
<dbReference type="Proteomes" id="UP000887159">
    <property type="component" value="Unassembled WGS sequence"/>
</dbReference>
<dbReference type="AlphaFoldDB" id="A0A8X6WNE5"/>
<protein>
    <submittedName>
        <fullName evidence="1">Uncharacterized protein</fullName>
    </submittedName>
</protein>
<name>A0A8X6WNE5_TRICX</name>
<comment type="caution">
    <text evidence="1">The sequence shown here is derived from an EMBL/GenBank/DDBJ whole genome shotgun (WGS) entry which is preliminary data.</text>
</comment>
<evidence type="ECO:0000313" key="1">
    <source>
        <dbReference type="EMBL" id="GFY36881.1"/>
    </source>
</evidence>
<evidence type="ECO:0000313" key="2">
    <source>
        <dbReference type="Proteomes" id="UP000887159"/>
    </source>
</evidence>
<gene>
    <name evidence="1" type="ORF">TNCV_2568431</name>
</gene>